<dbReference type="Pfam" id="PF16357">
    <property type="entry name" value="PepSY_TM_like_2"/>
    <property type="match status" value="1"/>
</dbReference>
<feature type="transmembrane region" description="Helical" evidence="2">
    <location>
        <begin position="350"/>
        <end position="370"/>
    </location>
</feature>
<keyword evidence="2" id="KW-1133">Transmembrane helix</keyword>
<evidence type="ECO:0008006" key="5">
    <source>
        <dbReference type="Google" id="ProtNLM"/>
    </source>
</evidence>
<keyword evidence="2" id="KW-0472">Membrane</keyword>
<evidence type="ECO:0000256" key="2">
    <source>
        <dbReference type="SAM" id="Phobius"/>
    </source>
</evidence>
<sequence>MGFLPRRWRKFHRRRSIDRRRALAKENAREILAEDHEFPTSPVANQAGGNYAYCDAISITRRLSRQQTVCNRLFPPANGNASTIICRIWAPIDAKHFCLVASIQRQRRARRFVLQTQGYQYAIFNAYRTVRLAKCVDVARSHHGESGLNNRPSDTTTPPIESDLPSVSQTLRRGFWLRTMIQWHWISSAVCLVGMILFSVTGITLNHASQIETVPDVEHKIIELPQEITDAIDAQTPAEKAPLPPAVATWLSEQTGIAIGSRDAEWSEDEIYLSMPGPGSDAWVSIDRFAGEVEFERTQRGWISYFNDLHKGRNTGPAWSWFIDIFAIATLVFCFTGLGLLFLHARNRRMTWPLVGLGLIVPFLLALLLIH</sequence>
<organism evidence="3 4">
    <name type="scientific">Rosistilla oblonga</name>
    <dbReference type="NCBI Taxonomy" id="2527990"/>
    <lineage>
        <taxon>Bacteria</taxon>
        <taxon>Pseudomonadati</taxon>
        <taxon>Planctomycetota</taxon>
        <taxon>Planctomycetia</taxon>
        <taxon>Pirellulales</taxon>
        <taxon>Pirellulaceae</taxon>
        <taxon>Rosistilla</taxon>
    </lineage>
</organism>
<dbReference type="Proteomes" id="UP000316770">
    <property type="component" value="Chromosome"/>
</dbReference>
<gene>
    <name evidence="3" type="ORF">Mal33_39930</name>
</gene>
<dbReference type="EMBL" id="CP036318">
    <property type="protein sequence ID" value="QDV57977.1"/>
    <property type="molecule type" value="Genomic_DNA"/>
</dbReference>
<keyword evidence="4" id="KW-1185">Reference proteome</keyword>
<dbReference type="InterPro" id="IPR032307">
    <property type="entry name" value="PepSY_TM-like_2"/>
</dbReference>
<keyword evidence="2" id="KW-0812">Transmembrane</keyword>
<feature type="transmembrane region" description="Helical" evidence="2">
    <location>
        <begin position="183"/>
        <end position="205"/>
    </location>
</feature>
<protein>
    <recommendedName>
        <fullName evidence="5">PepSY-associated TM helix</fullName>
    </recommendedName>
</protein>
<evidence type="ECO:0000313" key="3">
    <source>
        <dbReference type="EMBL" id="QDV57977.1"/>
    </source>
</evidence>
<accession>A0A518IY14</accession>
<evidence type="ECO:0000313" key="4">
    <source>
        <dbReference type="Proteomes" id="UP000316770"/>
    </source>
</evidence>
<dbReference type="PANTHER" id="PTHR40115">
    <property type="entry name" value="INNER MEMBRANE PROTEIN WITH PEPSY TM HELIX"/>
    <property type="match status" value="1"/>
</dbReference>
<name>A0A518IY14_9BACT</name>
<feature type="region of interest" description="Disordered" evidence="1">
    <location>
        <begin position="142"/>
        <end position="163"/>
    </location>
</feature>
<reference evidence="3 4" key="1">
    <citation type="submission" date="2019-02" db="EMBL/GenBank/DDBJ databases">
        <title>Deep-cultivation of Planctomycetes and their phenomic and genomic characterization uncovers novel biology.</title>
        <authorList>
            <person name="Wiegand S."/>
            <person name="Jogler M."/>
            <person name="Boedeker C."/>
            <person name="Pinto D."/>
            <person name="Vollmers J."/>
            <person name="Rivas-Marin E."/>
            <person name="Kohn T."/>
            <person name="Peeters S.H."/>
            <person name="Heuer A."/>
            <person name="Rast P."/>
            <person name="Oberbeckmann S."/>
            <person name="Bunk B."/>
            <person name="Jeske O."/>
            <person name="Meyerdierks A."/>
            <person name="Storesund J.E."/>
            <person name="Kallscheuer N."/>
            <person name="Luecker S."/>
            <person name="Lage O.M."/>
            <person name="Pohl T."/>
            <person name="Merkel B.J."/>
            <person name="Hornburger P."/>
            <person name="Mueller R.-W."/>
            <person name="Bruemmer F."/>
            <person name="Labrenz M."/>
            <person name="Spormann A.M."/>
            <person name="Op den Camp H."/>
            <person name="Overmann J."/>
            <person name="Amann R."/>
            <person name="Jetten M.S.M."/>
            <person name="Mascher T."/>
            <person name="Medema M.H."/>
            <person name="Devos D.P."/>
            <person name="Kaster A.-K."/>
            <person name="Ovreas L."/>
            <person name="Rohde M."/>
            <person name="Galperin M.Y."/>
            <person name="Jogler C."/>
        </authorList>
    </citation>
    <scope>NUCLEOTIDE SEQUENCE [LARGE SCALE GENOMIC DNA]</scope>
    <source>
        <strain evidence="3 4">Mal33</strain>
    </source>
</reference>
<proteinExistence type="predicted"/>
<feature type="compositionally biased region" description="Polar residues" evidence="1">
    <location>
        <begin position="147"/>
        <end position="163"/>
    </location>
</feature>
<dbReference type="PANTHER" id="PTHR40115:SF1">
    <property type="entry name" value="INNER MEMBRANE PROTEIN WITH PEPSY TM HELIX"/>
    <property type="match status" value="1"/>
</dbReference>
<evidence type="ECO:0000256" key="1">
    <source>
        <dbReference type="SAM" id="MobiDB-lite"/>
    </source>
</evidence>
<feature type="transmembrane region" description="Helical" evidence="2">
    <location>
        <begin position="318"/>
        <end position="343"/>
    </location>
</feature>
<dbReference type="AlphaFoldDB" id="A0A518IY14"/>